<feature type="transmembrane region" description="Helical" evidence="15">
    <location>
        <begin position="137"/>
        <end position="157"/>
    </location>
</feature>
<protein>
    <recommendedName>
        <fullName evidence="3">ferric-chelate reductase (NADPH)</fullName>
        <ecNumber evidence="3">1.16.1.9</ecNumber>
    </recommendedName>
</protein>
<dbReference type="InterPro" id="IPR013121">
    <property type="entry name" value="Fe_red_NAD-bd_6"/>
</dbReference>
<dbReference type="GO" id="GO:0015677">
    <property type="term" value="P:copper ion import"/>
    <property type="evidence" value="ECO:0007669"/>
    <property type="project" value="TreeGrafter"/>
</dbReference>
<evidence type="ECO:0000256" key="10">
    <source>
        <dbReference type="ARBA" id="ARBA00022989"/>
    </source>
</evidence>
<dbReference type="EMBL" id="JAHMUF010000003">
    <property type="protein sequence ID" value="KAG7195428.1"/>
    <property type="molecule type" value="Genomic_DNA"/>
</dbReference>
<comment type="caution">
    <text evidence="17">The sequence shown here is derived from an EMBL/GenBank/DDBJ whole genome shotgun (WGS) entry which is preliminary data.</text>
</comment>
<evidence type="ECO:0000256" key="12">
    <source>
        <dbReference type="ARBA" id="ARBA00023065"/>
    </source>
</evidence>
<feature type="transmembrane region" description="Helical" evidence="15">
    <location>
        <begin position="68"/>
        <end position="86"/>
    </location>
</feature>
<evidence type="ECO:0000313" key="18">
    <source>
        <dbReference type="Proteomes" id="UP000790833"/>
    </source>
</evidence>
<dbReference type="SFLD" id="SFLDS00052">
    <property type="entry name" value="Ferric_Reductase_Domain"/>
    <property type="match status" value="1"/>
</dbReference>
<dbReference type="InterPro" id="IPR017927">
    <property type="entry name" value="FAD-bd_FR_type"/>
</dbReference>
<dbReference type="PANTHER" id="PTHR32361">
    <property type="entry name" value="FERRIC/CUPRIC REDUCTASE TRANSMEMBRANE COMPONENT"/>
    <property type="match status" value="1"/>
</dbReference>
<dbReference type="PROSITE" id="PS51384">
    <property type="entry name" value="FAD_FR"/>
    <property type="match status" value="1"/>
</dbReference>
<dbReference type="Pfam" id="PF01794">
    <property type="entry name" value="Ferric_reduct"/>
    <property type="match status" value="1"/>
</dbReference>
<keyword evidence="10 15" id="KW-1133">Transmembrane helix</keyword>
<feature type="transmembrane region" description="Helical" evidence="15">
    <location>
        <begin position="106"/>
        <end position="125"/>
    </location>
</feature>
<keyword evidence="7 15" id="KW-0812">Transmembrane</keyword>
<feature type="transmembrane region" description="Helical" evidence="15">
    <location>
        <begin position="163"/>
        <end position="180"/>
    </location>
</feature>
<comment type="similarity">
    <text evidence="2">Belongs to the ferric reductase (FRE) family.</text>
</comment>
<dbReference type="AlphaFoldDB" id="A0A9P7VDC5"/>
<evidence type="ECO:0000256" key="3">
    <source>
        <dbReference type="ARBA" id="ARBA00012668"/>
    </source>
</evidence>
<evidence type="ECO:0000256" key="9">
    <source>
        <dbReference type="ARBA" id="ARBA00022982"/>
    </source>
</evidence>
<keyword evidence="13 15" id="KW-0472">Membrane</keyword>
<accession>A0A9P7VDC5</accession>
<keyword evidence="4" id="KW-0813">Transport</keyword>
<evidence type="ECO:0000256" key="13">
    <source>
        <dbReference type="ARBA" id="ARBA00023136"/>
    </source>
</evidence>
<evidence type="ECO:0000256" key="7">
    <source>
        <dbReference type="ARBA" id="ARBA00022692"/>
    </source>
</evidence>
<evidence type="ECO:0000256" key="4">
    <source>
        <dbReference type="ARBA" id="ARBA00022448"/>
    </source>
</evidence>
<keyword evidence="12" id="KW-0406">Ion transport</keyword>
<dbReference type="InterPro" id="IPR039261">
    <property type="entry name" value="FNR_nucleotide-bd"/>
</dbReference>
<dbReference type="Gene3D" id="3.40.50.80">
    <property type="entry name" value="Nucleotide-binding domain of ferredoxin-NADP reductase (FNR) module"/>
    <property type="match status" value="1"/>
</dbReference>
<reference evidence="17" key="1">
    <citation type="submission" date="2021-03" db="EMBL/GenBank/DDBJ databases">
        <authorList>
            <person name="Palmer J.M."/>
        </authorList>
    </citation>
    <scope>NUCLEOTIDE SEQUENCE</scope>
    <source>
        <strain evidence="17">ARV_011</strain>
    </source>
</reference>
<dbReference type="EC" id="1.16.1.9" evidence="3"/>
<dbReference type="OrthoDB" id="17725at2759"/>
<dbReference type="RefSeq" id="XP_043050973.1">
    <property type="nucleotide sequence ID" value="XM_043193921.1"/>
</dbReference>
<comment type="catalytic activity">
    <reaction evidence="14">
        <text>2 a Fe(II)-siderophore + NADP(+) + H(+) = 2 a Fe(III)-siderophore + NADPH</text>
        <dbReference type="Rhea" id="RHEA:28795"/>
        <dbReference type="Rhea" id="RHEA-COMP:11342"/>
        <dbReference type="Rhea" id="RHEA-COMP:11344"/>
        <dbReference type="ChEBI" id="CHEBI:15378"/>
        <dbReference type="ChEBI" id="CHEBI:29033"/>
        <dbReference type="ChEBI" id="CHEBI:29034"/>
        <dbReference type="ChEBI" id="CHEBI:57783"/>
        <dbReference type="ChEBI" id="CHEBI:58349"/>
        <dbReference type="EC" id="1.16.1.9"/>
    </reaction>
</comment>
<keyword evidence="9" id="KW-0249">Electron transport</keyword>
<evidence type="ECO:0000256" key="15">
    <source>
        <dbReference type="SAM" id="Phobius"/>
    </source>
</evidence>
<evidence type="ECO:0000256" key="2">
    <source>
        <dbReference type="ARBA" id="ARBA00006278"/>
    </source>
</evidence>
<dbReference type="GO" id="GO:0005886">
    <property type="term" value="C:plasma membrane"/>
    <property type="evidence" value="ECO:0007669"/>
    <property type="project" value="UniProtKB-SubCell"/>
</dbReference>
<proteinExistence type="inferred from homology"/>
<dbReference type="Proteomes" id="UP000790833">
    <property type="component" value="Unassembled WGS sequence"/>
</dbReference>
<comment type="subcellular location">
    <subcellularLocation>
        <location evidence="1">Cell membrane</location>
        <topology evidence="1">Multi-pass membrane protein</topology>
    </subcellularLocation>
</comment>
<dbReference type="GO" id="GO:0006826">
    <property type="term" value="P:iron ion transport"/>
    <property type="evidence" value="ECO:0007669"/>
    <property type="project" value="TreeGrafter"/>
</dbReference>
<evidence type="ECO:0000313" key="17">
    <source>
        <dbReference type="EMBL" id="KAG7195428.1"/>
    </source>
</evidence>
<evidence type="ECO:0000256" key="8">
    <source>
        <dbReference type="ARBA" id="ARBA00022827"/>
    </source>
</evidence>
<dbReference type="GeneID" id="66116562"/>
<dbReference type="Pfam" id="PF08030">
    <property type="entry name" value="NAD_binding_6"/>
    <property type="match status" value="1"/>
</dbReference>
<dbReference type="CDD" id="cd06186">
    <property type="entry name" value="NOX_Duox_like_FAD_NADP"/>
    <property type="match status" value="1"/>
</dbReference>
<evidence type="ECO:0000259" key="16">
    <source>
        <dbReference type="PROSITE" id="PS51384"/>
    </source>
</evidence>
<keyword evidence="11" id="KW-0560">Oxidoreductase</keyword>
<sequence>MTAATAFMLCYCFIPHPWYRPCLRFGAPPLATRAGTMSVALFPFVYLLGGKSNFISFFTGISYEKLNVWHQFVGLSSFTLAIIHTIPWVYQPFTESGLKSIPSVHIKFYITGAILLAMQAWLVLASKVQFRKLCYEAFVKMHIIIGVLFILGMFAHFYVDTRILSYLIASVGFIFLQTLYRMSFKTYLKPGKYFFKPRSAYIKVLPCGEAMKVTISNTEGYYWKPGQHCFLRFGNMKTSKKVQNHPFSIASVKTNSHENDMSFIIVPGKGLTRDLFEEVKVSSQITKKCYLDGPYGGTIRDPLAFDRIFVMATGSGVTATLPFVSHFANSLSSGKPMATKSVHFIWVIRKEVTVGWIQNELARCKELAGDKLKIDIYLTSRNNINTTITKYKEGIITPFSDNNKDLDSELTTKKSFETEDFVFQSNALAESIALPEKLHTKTFYDEATCYSIEPYHKLAISSFANIYYTRPSTVELVEQCKLGPKNFIVVCGNNTFKRDIANTIASFQKQVLARKNGSFVQEIYLHTESFGW</sequence>
<gene>
    <name evidence="17" type="ORF">KQ657_003188</name>
</gene>
<dbReference type="Gene3D" id="2.40.30.10">
    <property type="entry name" value="Translation factors"/>
    <property type="match status" value="1"/>
</dbReference>
<evidence type="ECO:0000256" key="1">
    <source>
        <dbReference type="ARBA" id="ARBA00004651"/>
    </source>
</evidence>
<organism evidence="17 18">
    <name type="scientific">Scheffersomyces spartinae</name>
    <dbReference type="NCBI Taxonomy" id="45513"/>
    <lineage>
        <taxon>Eukaryota</taxon>
        <taxon>Fungi</taxon>
        <taxon>Dikarya</taxon>
        <taxon>Ascomycota</taxon>
        <taxon>Saccharomycotina</taxon>
        <taxon>Pichiomycetes</taxon>
        <taxon>Debaryomycetaceae</taxon>
        <taxon>Scheffersomyces</taxon>
    </lineage>
</organism>
<evidence type="ECO:0000256" key="6">
    <source>
        <dbReference type="ARBA" id="ARBA00022630"/>
    </source>
</evidence>
<dbReference type="SUPFAM" id="SSF63380">
    <property type="entry name" value="Riboflavin synthase domain-like"/>
    <property type="match status" value="1"/>
</dbReference>
<dbReference type="GO" id="GO:0006879">
    <property type="term" value="P:intracellular iron ion homeostasis"/>
    <property type="evidence" value="ECO:0007669"/>
    <property type="project" value="TreeGrafter"/>
</dbReference>
<dbReference type="InterPro" id="IPR013112">
    <property type="entry name" value="FAD-bd_8"/>
</dbReference>
<feature type="domain" description="FAD-binding FR-type" evidence="16">
    <location>
        <begin position="192"/>
        <end position="301"/>
    </location>
</feature>
<evidence type="ECO:0000256" key="5">
    <source>
        <dbReference type="ARBA" id="ARBA00022475"/>
    </source>
</evidence>
<evidence type="ECO:0000256" key="14">
    <source>
        <dbReference type="ARBA" id="ARBA00048483"/>
    </source>
</evidence>
<keyword evidence="6" id="KW-0285">Flavoprotein</keyword>
<dbReference type="PANTHER" id="PTHR32361:SF23">
    <property type="entry name" value="FERRIC-CHELATE REDUCTASE"/>
    <property type="match status" value="1"/>
</dbReference>
<keyword evidence="5" id="KW-1003">Cell membrane</keyword>
<keyword evidence="8" id="KW-0274">FAD</keyword>
<dbReference type="InterPro" id="IPR013130">
    <property type="entry name" value="Fe3_Rdtase_TM_dom"/>
</dbReference>
<dbReference type="SFLD" id="SFLDG01168">
    <property type="entry name" value="Ferric_reductase_subgroup_(FRE"/>
    <property type="match status" value="1"/>
</dbReference>
<evidence type="ECO:0000256" key="11">
    <source>
        <dbReference type="ARBA" id="ARBA00023002"/>
    </source>
</evidence>
<dbReference type="SUPFAM" id="SSF52343">
    <property type="entry name" value="Ferredoxin reductase-like, C-terminal NADP-linked domain"/>
    <property type="match status" value="1"/>
</dbReference>
<dbReference type="GO" id="GO:0052851">
    <property type="term" value="F:ferric-chelate reductase (NADPH) activity"/>
    <property type="evidence" value="ECO:0007669"/>
    <property type="project" value="UniProtKB-EC"/>
</dbReference>
<name>A0A9P7VDC5_9ASCO</name>
<dbReference type="InterPro" id="IPR017938">
    <property type="entry name" value="Riboflavin_synthase-like_b-brl"/>
</dbReference>
<dbReference type="Pfam" id="PF08022">
    <property type="entry name" value="FAD_binding_8"/>
    <property type="match status" value="1"/>
</dbReference>
<keyword evidence="18" id="KW-1185">Reference proteome</keyword>
<dbReference type="InterPro" id="IPR051410">
    <property type="entry name" value="Ferric/Cupric_Reductase"/>
</dbReference>